<organism evidence="9 10">
    <name type="scientific">Papiliotrema laurentii</name>
    <name type="common">Cryptococcus laurentii</name>
    <dbReference type="NCBI Taxonomy" id="5418"/>
    <lineage>
        <taxon>Eukaryota</taxon>
        <taxon>Fungi</taxon>
        <taxon>Dikarya</taxon>
        <taxon>Basidiomycota</taxon>
        <taxon>Agaricomycotina</taxon>
        <taxon>Tremellomycetes</taxon>
        <taxon>Tremellales</taxon>
        <taxon>Rhynchogastremaceae</taxon>
        <taxon>Papiliotrema</taxon>
    </lineage>
</organism>
<dbReference type="Gene3D" id="2.60.120.260">
    <property type="entry name" value="Galactose-binding domain-like"/>
    <property type="match status" value="1"/>
</dbReference>
<keyword evidence="10" id="KW-1185">Reference proteome</keyword>
<keyword evidence="5 7" id="KW-0119">Carbohydrate metabolism</keyword>
<accession>A0AAD9D2L5</accession>
<dbReference type="GO" id="GO:0008422">
    <property type="term" value="F:beta-glucosidase activity"/>
    <property type="evidence" value="ECO:0007669"/>
    <property type="project" value="UniProtKB-EC"/>
</dbReference>
<dbReference type="InterPro" id="IPR017853">
    <property type="entry name" value="GH"/>
</dbReference>
<proteinExistence type="inferred from homology"/>
<evidence type="ECO:0000256" key="2">
    <source>
        <dbReference type="ARBA" id="ARBA00005336"/>
    </source>
</evidence>
<dbReference type="SMART" id="SM01217">
    <property type="entry name" value="Fn3_like"/>
    <property type="match status" value="1"/>
</dbReference>
<dbReference type="InterPro" id="IPR019800">
    <property type="entry name" value="Glyco_hydro_3_AS"/>
</dbReference>
<dbReference type="SUPFAM" id="SSF52279">
    <property type="entry name" value="Beta-D-glucan exohydrolase, C-terminal domain"/>
    <property type="match status" value="1"/>
</dbReference>
<dbReference type="InterPro" id="IPR002772">
    <property type="entry name" value="Glyco_hydro_3_C"/>
</dbReference>
<dbReference type="PROSITE" id="PS51820">
    <property type="entry name" value="PA14"/>
    <property type="match status" value="1"/>
</dbReference>
<keyword evidence="7" id="KW-0624">Polysaccharide degradation</keyword>
<sequence length="847" mass="92166">MVHTIIDPAYVLGQMSIEEKIALLSGDDMWHTVPIPRLGVPRVRCSDGPNGVRGTAWTNGAAASCFPCATGLGASFDVEFLRRVGKALGEECRARGVHCLLGPTTNIQRHPCGGRGFESYSEDPFLSGMMALAWIHGVQSCKVMTSPKHFVGNEQEHLRRSNNSVIDERTLHEIYLEPFRLQAQANPAVFMTSYNRVNGLHAAEHPRLLREILRRDFGFKGMVISDWSGTYSSSEAIKASLDLEMPGPSIMRGPCLERDIIGGKLTPADIDECVLRVLQYVRQAQLSGIPFDAEESSIDTPQVRSLLREAAGLGIVLLKNDARVLPLRPTPGMKIAVIGPNARSTCYSGGGSASLAPTYLVSPLDAITAVAEETSASVQYSVGADNNRWTPLLTPFIQYPDEQYGKGPGVVCEFFDTDPWETPGTKPLFTKTNNSAFSYFIDGIPKQVPVRGYVSLKTRFKPDVTGAWLLGLGVAGQADLYVDGRKVVDNSTDQQAGLLFFNTGAEERVGEIQVVAGQSYLIEVRFSNKKQLNAMSPYSGRRGGIRIGGRPKYDVSGEIAKAVALSKASDATILVIGTNSEWESEAYDRDDIQLPAGTDELVRAVLSTTPDTIIVNQSGMPVEFPWLSSASTVVQAFFGGNDVGNGIADVIFGKVNPSGKLPITWGKKLADWPSHGNFGHDVTTVYQEGISVGYRFFDRGENPKSDFAFGHGLSYTTFDISGLQVFPDGAYGARAEVTVENTGDVAGAEVVQLYIHDLHPSIPKPEVELVGFEKVYLAPGEARQVTVSIAPKAFSLYDETHKAWVAHKGEYEFRVGPSSVKVADSKRFNLEESFTWIGQQDPKPLQL</sequence>
<dbReference type="Pfam" id="PF14310">
    <property type="entry name" value="Fn3-like"/>
    <property type="match status" value="1"/>
</dbReference>
<dbReference type="Pfam" id="PF00933">
    <property type="entry name" value="Glyco_hydro_3"/>
    <property type="match status" value="1"/>
</dbReference>
<dbReference type="InterPro" id="IPR036881">
    <property type="entry name" value="Glyco_hydro_3_C_sf"/>
</dbReference>
<comment type="caution">
    <text evidence="9">The sequence shown here is derived from an EMBL/GenBank/DDBJ whole genome shotgun (WGS) entry which is preliminary data.</text>
</comment>
<comment type="catalytic activity">
    <reaction evidence="1 7">
        <text>Hydrolysis of terminal, non-reducing beta-D-glucosyl residues with release of beta-D-glucose.</text>
        <dbReference type="EC" id="3.2.1.21"/>
    </reaction>
</comment>
<dbReference type="PANTHER" id="PTHR42715">
    <property type="entry name" value="BETA-GLUCOSIDASE"/>
    <property type="match status" value="1"/>
</dbReference>
<dbReference type="Gene3D" id="3.40.50.1700">
    <property type="entry name" value="Glycoside hydrolase family 3 C-terminal domain"/>
    <property type="match status" value="1"/>
</dbReference>
<dbReference type="Pfam" id="PF07691">
    <property type="entry name" value="PA14"/>
    <property type="match status" value="1"/>
</dbReference>
<protein>
    <recommendedName>
        <fullName evidence="3 7">beta-glucosidase</fullName>
        <ecNumber evidence="3 7">3.2.1.21</ecNumber>
    </recommendedName>
</protein>
<dbReference type="GO" id="GO:0009251">
    <property type="term" value="P:glucan catabolic process"/>
    <property type="evidence" value="ECO:0007669"/>
    <property type="project" value="TreeGrafter"/>
</dbReference>
<keyword evidence="6 7" id="KW-0326">Glycosidase</keyword>
<reference evidence="9" key="1">
    <citation type="submission" date="2023-02" db="EMBL/GenBank/DDBJ databases">
        <title>Identification and recombinant expression of a fungal hydrolase from Papiliotrema laurentii that hydrolyzes apple cutin and clears colloidal polyester polyurethane.</title>
        <authorList>
            <consortium name="DOE Joint Genome Institute"/>
            <person name="Roman V.A."/>
            <person name="Bojanowski C."/>
            <person name="Crable B.R."/>
            <person name="Wagner D.N."/>
            <person name="Hung C.S."/>
            <person name="Nadeau L.J."/>
            <person name="Schratz L."/>
            <person name="Haridas S."/>
            <person name="Pangilinan J."/>
            <person name="Lipzen A."/>
            <person name="Na H."/>
            <person name="Yan M."/>
            <person name="Ng V."/>
            <person name="Grigoriev I.V."/>
            <person name="Spatafora J.W."/>
            <person name="Barlow D."/>
            <person name="Biffinger J."/>
            <person name="Kelley-Loughnane N."/>
            <person name="Varaljay V.A."/>
            <person name="Crookes-Goodson W.J."/>
        </authorList>
    </citation>
    <scope>NUCLEOTIDE SEQUENCE</scope>
    <source>
        <strain evidence="9">5307AH</strain>
    </source>
</reference>
<dbReference type="InterPro" id="IPR036962">
    <property type="entry name" value="Glyco_hydro_3_N_sf"/>
</dbReference>
<evidence type="ECO:0000256" key="7">
    <source>
        <dbReference type="RuleBase" id="RU361161"/>
    </source>
</evidence>
<comment type="pathway">
    <text evidence="7">Glycan metabolism; cellulose degradation.</text>
</comment>
<dbReference type="Pfam" id="PF01915">
    <property type="entry name" value="Glyco_hydro_3_C"/>
    <property type="match status" value="1"/>
</dbReference>
<feature type="domain" description="PA14" evidence="8">
    <location>
        <begin position="405"/>
        <end position="563"/>
    </location>
</feature>
<evidence type="ECO:0000256" key="4">
    <source>
        <dbReference type="ARBA" id="ARBA00022801"/>
    </source>
</evidence>
<evidence type="ECO:0000256" key="5">
    <source>
        <dbReference type="ARBA" id="ARBA00023277"/>
    </source>
</evidence>
<dbReference type="Proteomes" id="UP001182556">
    <property type="component" value="Unassembled WGS sequence"/>
</dbReference>
<evidence type="ECO:0000313" key="10">
    <source>
        <dbReference type="Proteomes" id="UP001182556"/>
    </source>
</evidence>
<dbReference type="SUPFAM" id="SSF51445">
    <property type="entry name" value="(Trans)glycosidases"/>
    <property type="match status" value="1"/>
</dbReference>
<evidence type="ECO:0000259" key="8">
    <source>
        <dbReference type="PROSITE" id="PS51820"/>
    </source>
</evidence>
<evidence type="ECO:0000256" key="3">
    <source>
        <dbReference type="ARBA" id="ARBA00012744"/>
    </source>
</evidence>
<dbReference type="PANTHER" id="PTHR42715:SF10">
    <property type="entry name" value="BETA-GLUCOSIDASE"/>
    <property type="match status" value="1"/>
</dbReference>
<evidence type="ECO:0000313" key="9">
    <source>
        <dbReference type="EMBL" id="KAK1923961.1"/>
    </source>
</evidence>
<dbReference type="InterPro" id="IPR026891">
    <property type="entry name" value="Fn3-like"/>
</dbReference>
<dbReference type="Gene3D" id="2.60.40.10">
    <property type="entry name" value="Immunoglobulins"/>
    <property type="match status" value="1"/>
</dbReference>
<dbReference type="InterPro" id="IPR011658">
    <property type="entry name" value="PA14_dom"/>
</dbReference>
<dbReference type="FunFam" id="2.60.40.10:FF:000495">
    <property type="entry name" value="Periplasmic beta-glucosidase"/>
    <property type="match status" value="1"/>
</dbReference>
<dbReference type="PRINTS" id="PR00133">
    <property type="entry name" value="GLHYDRLASE3"/>
</dbReference>
<gene>
    <name evidence="9" type="ORF">DB88DRAFT_463439</name>
</gene>
<dbReference type="InterPro" id="IPR037524">
    <property type="entry name" value="PA14/GLEYA"/>
</dbReference>
<dbReference type="InterPro" id="IPR013783">
    <property type="entry name" value="Ig-like_fold"/>
</dbReference>
<dbReference type="PROSITE" id="PS00775">
    <property type="entry name" value="GLYCOSYL_HYDROL_F3"/>
    <property type="match status" value="1"/>
</dbReference>
<name>A0AAD9D2L5_PAPLA</name>
<keyword evidence="4 7" id="KW-0378">Hydrolase</keyword>
<dbReference type="SUPFAM" id="SSF56988">
    <property type="entry name" value="Anthrax protective antigen"/>
    <property type="match status" value="1"/>
</dbReference>
<dbReference type="AlphaFoldDB" id="A0AAD9D2L5"/>
<dbReference type="EC" id="3.2.1.21" evidence="3 7"/>
<dbReference type="InterPro" id="IPR050288">
    <property type="entry name" value="Cellulose_deg_GH3"/>
</dbReference>
<evidence type="ECO:0000256" key="1">
    <source>
        <dbReference type="ARBA" id="ARBA00000448"/>
    </source>
</evidence>
<comment type="similarity">
    <text evidence="2 7">Belongs to the glycosyl hydrolase 3 family.</text>
</comment>
<dbReference type="EMBL" id="JAODAN010000005">
    <property type="protein sequence ID" value="KAK1923961.1"/>
    <property type="molecule type" value="Genomic_DNA"/>
</dbReference>
<dbReference type="InterPro" id="IPR001764">
    <property type="entry name" value="Glyco_hydro_3_N"/>
</dbReference>
<evidence type="ECO:0000256" key="6">
    <source>
        <dbReference type="ARBA" id="ARBA00023295"/>
    </source>
</evidence>
<dbReference type="Gene3D" id="3.20.20.300">
    <property type="entry name" value="Glycoside hydrolase, family 3, N-terminal domain"/>
    <property type="match status" value="1"/>
</dbReference>